<dbReference type="AlphaFoldDB" id="L9V1H0"/>
<dbReference type="OrthoDB" id="168536at2157"/>
<dbReference type="PATRIC" id="fig|547559.17.peg.1484"/>
<reference evidence="2 3" key="1">
    <citation type="journal article" date="2014" name="PLoS Genet.">
        <title>Phylogenetically driven sequencing of extremely halophilic archaea reveals strategies for static and dynamic osmo-response.</title>
        <authorList>
            <person name="Becker E.A."/>
            <person name="Seitzer P.M."/>
            <person name="Tritt A."/>
            <person name="Larsen D."/>
            <person name="Krusor M."/>
            <person name="Yao A.I."/>
            <person name="Wu D."/>
            <person name="Madern D."/>
            <person name="Eisen J.A."/>
            <person name="Darling A.E."/>
            <person name="Facciotti M.T."/>
        </authorList>
    </citation>
    <scope>NUCLEOTIDE SEQUENCE [LARGE SCALE GENOMIC DNA]</scope>
    <source>
        <strain evidence="3">ATCC 43099 / DSM 3394 / CCM 3739 / CIP 104546 / IAM 13178 / JCM 8861 / NBRC 102185 / NCIMB 2190 / MS3</strain>
    </source>
</reference>
<feature type="transmembrane region" description="Helical" evidence="1">
    <location>
        <begin position="32"/>
        <end position="55"/>
    </location>
</feature>
<protein>
    <recommendedName>
        <fullName evidence="4">DUF58 domain-containing protein</fullName>
    </recommendedName>
</protein>
<organism evidence="2 3">
    <name type="scientific">Natrialba magadii (strain ATCC 43099 / DSM 3394 / CCM 3739 / CIP 104546 / IAM 13178 / JCM 8861 / NBRC 102185 / NCIMB 2190 / MS3)</name>
    <name type="common">Natronobacterium magadii</name>
    <dbReference type="NCBI Taxonomy" id="547559"/>
    <lineage>
        <taxon>Archaea</taxon>
        <taxon>Methanobacteriati</taxon>
        <taxon>Methanobacteriota</taxon>
        <taxon>Stenosarchaea group</taxon>
        <taxon>Halobacteria</taxon>
        <taxon>Halobacteriales</taxon>
        <taxon>Natrialbaceae</taxon>
        <taxon>Natrialba</taxon>
    </lineage>
</organism>
<accession>L9V1H0</accession>
<keyword evidence="1" id="KW-1133">Transmembrane helix</keyword>
<feature type="transmembrane region" description="Helical" evidence="1">
    <location>
        <begin position="7"/>
        <end position="26"/>
    </location>
</feature>
<dbReference type="EMBL" id="AOHS01000029">
    <property type="protein sequence ID" value="ELY30882.1"/>
    <property type="molecule type" value="Genomic_DNA"/>
</dbReference>
<name>L9V1H0_NATMM</name>
<dbReference type="PANTHER" id="PTHR34351">
    <property type="entry name" value="SLR1927 PROTEIN-RELATED"/>
    <property type="match status" value="1"/>
</dbReference>
<dbReference type="Proteomes" id="UP000011543">
    <property type="component" value="Unassembled WGS sequence"/>
</dbReference>
<evidence type="ECO:0000256" key="1">
    <source>
        <dbReference type="SAM" id="Phobius"/>
    </source>
</evidence>
<gene>
    <name evidence="2" type="ORF">C500_07588</name>
</gene>
<evidence type="ECO:0000313" key="2">
    <source>
        <dbReference type="EMBL" id="ELY30882.1"/>
    </source>
</evidence>
<comment type="caution">
    <text evidence="2">The sequence shown here is derived from an EMBL/GenBank/DDBJ whole genome shotgun (WGS) entry which is preliminary data.</text>
</comment>
<dbReference type="RefSeq" id="WP_004215244.1">
    <property type="nucleotide sequence ID" value="NC_013922.1"/>
</dbReference>
<dbReference type="GeneID" id="31795561"/>
<keyword evidence="1" id="KW-0472">Membrane</keyword>
<keyword evidence="1" id="KW-0812">Transmembrane</keyword>
<evidence type="ECO:0000313" key="3">
    <source>
        <dbReference type="Proteomes" id="UP000011543"/>
    </source>
</evidence>
<sequence length="200" mass="21456">MTPRRTVRWNVPIVAGLCAIGTGVLFEEPTTLLLAVPALVFAAYGYLAPMSAMALEIDRTLSVDRPASGEAVEVTVTIRNASRRPIFDLRVADGVPRLLAVEDGSARHTAVLSPGEETAFSYTVVVTPGVHRFEPASVLVRGLAGSTEVVAELETETVLACQPTARTIPIERTRRRQPGSNAAVDTGDGLEFDAVRAYRR</sequence>
<proteinExistence type="predicted"/>
<evidence type="ECO:0008006" key="4">
    <source>
        <dbReference type="Google" id="ProtNLM"/>
    </source>
</evidence>
<dbReference type="PANTHER" id="PTHR34351:SF2">
    <property type="entry name" value="DUF58 DOMAIN-CONTAINING PROTEIN"/>
    <property type="match status" value="1"/>
</dbReference>